<keyword evidence="1" id="KW-0812">Transmembrane</keyword>
<dbReference type="PANTHER" id="PTHR39434">
    <property type="match status" value="1"/>
</dbReference>
<sequence length="178" mass="20684">MENQQIFNRFNFLKYRFRLSLASSKPDYYLFIKALTSLFATFMSAFHFAFKVKDLASTRKFYVEILGCQEGRSTDTWLDFNFFGNQLSAHISDNFPELDYCGKVDGIKVPIPHFGCLLEINEFELVQRKLEEAAIEFVIKPQKRYSGSVGEQLTMFVFDFSGNPIEFKSFTNSDEVFS</sequence>
<feature type="transmembrane region" description="Helical" evidence="1">
    <location>
        <begin position="28"/>
        <end position="50"/>
    </location>
</feature>
<dbReference type="Pfam" id="PF00903">
    <property type="entry name" value="Glyoxalase"/>
    <property type="match status" value="1"/>
</dbReference>
<evidence type="ECO:0000259" key="2">
    <source>
        <dbReference type="PROSITE" id="PS51819"/>
    </source>
</evidence>
<comment type="caution">
    <text evidence="3">The sequence shown here is derived from an EMBL/GenBank/DDBJ whole genome shotgun (WGS) entry which is preliminary data.</text>
</comment>
<dbReference type="EMBL" id="BAAAFI010000008">
    <property type="protein sequence ID" value="GAA0879023.1"/>
    <property type="molecule type" value="Genomic_DNA"/>
</dbReference>
<dbReference type="Gene3D" id="3.10.180.10">
    <property type="entry name" value="2,3-Dihydroxybiphenyl 1,2-Dioxygenase, domain 1"/>
    <property type="match status" value="1"/>
</dbReference>
<protein>
    <submittedName>
        <fullName evidence="3">VOC family protein</fullName>
    </submittedName>
</protein>
<name>A0ABP3YEW2_9BACT</name>
<evidence type="ECO:0000256" key="1">
    <source>
        <dbReference type="SAM" id="Phobius"/>
    </source>
</evidence>
<gene>
    <name evidence="3" type="ORF">GCM10009119_19910</name>
</gene>
<dbReference type="InterPro" id="IPR037523">
    <property type="entry name" value="VOC_core"/>
</dbReference>
<dbReference type="InterPro" id="IPR004360">
    <property type="entry name" value="Glyas_Fos-R_dOase_dom"/>
</dbReference>
<keyword evidence="1" id="KW-0472">Membrane</keyword>
<feature type="domain" description="VOC" evidence="2">
    <location>
        <begin position="44"/>
        <end position="170"/>
    </location>
</feature>
<accession>A0ABP3YEW2</accession>
<reference evidence="4" key="1">
    <citation type="journal article" date="2019" name="Int. J. Syst. Evol. Microbiol.">
        <title>The Global Catalogue of Microorganisms (GCM) 10K type strain sequencing project: providing services to taxonomists for standard genome sequencing and annotation.</title>
        <authorList>
            <consortium name="The Broad Institute Genomics Platform"/>
            <consortium name="The Broad Institute Genome Sequencing Center for Infectious Disease"/>
            <person name="Wu L."/>
            <person name="Ma J."/>
        </authorList>
    </citation>
    <scope>NUCLEOTIDE SEQUENCE [LARGE SCALE GENOMIC DNA]</scope>
    <source>
        <strain evidence="4">JCM 16112</strain>
    </source>
</reference>
<dbReference type="SUPFAM" id="SSF54593">
    <property type="entry name" value="Glyoxalase/Bleomycin resistance protein/Dihydroxybiphenyl dioxygenase"/>
    <property type="match status" value="1"/>
</dbReference>
<dbReference type="InterPro" id="IPR029068">
    <property type="entry name" value="Glyas_Bleomycin-R_OHBP_Dase"/>
</dbReference>
<proteinExistence type="predicted"/>
<dbReference type="RefSeq" id="WP_343851010.1">
    <property type="nucleotide sequence ID" value="NZ_BAAAFI010000008.1"/>
</dbReference>
<keyword evidence="1" id="KW-1133">Transmembrane helix</keyword>
<dbReference type="PANTHER" id="PTHR39434:SF1">
    <property type="entry name" value="VOC DOMAIN-CONTAINING PROTEIN"/>
    <property type="match status" value="1"/>
</dbReference>
<evidence type="ECO:0000313" key="3">
    <source>
        <dbReference type="EMBL" id="GAA0879023.1"/>
    </source>
</evidence>
<dbReference type="PROSITE" id="PS51819">
    <property type="entry name" value="VOC"/>
    <property type="match status" value="1"/>
</dbReference>
<keyword evidence="4" id="KW-1185">Reference proteome</keyword>
<dbReference type="Proteomes" id="UP001500469">
    <property type="component" value="Unassembled WGS sequence"/>
</dbReference>
<evidence type="ECO:0000313" key="4">
    <source>
        <dbReference type="Proteomes" id="UP001500469"/>
    </source>
</evidence>
<organism evidence="3 4">
    <name type="scientific">Algoriphagus jejuensis</name>
    <dbReference type="NCBI Taxonomy" id="419934"/>
    <lineage>
        <taxon>Bacteria</taxon>
        <taxon>Pseudomonadati</taxon>
        <taxon>Bacteroidota</taxon>
        <taxon>Cytophagia</taxon>
        <taxon>Cytophagales</taxon>
        <taxon>Cyclobacteriaceae</taxon>
        <taxon>Algoriphagus</taxon>
    </lineage>
</organism>